<dbReference type="OrthoDB" id="6395826at2"/>
<keyword evidence="6 7" id="KW-0472">Membrane</keyword>
<dbReference type="InterPro" id="IPR051788">
    <property type="entry name" value="MFS_Transporter"/>
</dbReference>
<feature type="transmembrane region" description="Helical" evidence="7">
    <location>
        <begin position="348"/>
        <end position="367"/>
    </location>
</feature>
<dbReference type="Proteomes" id="UP000095552">
    <property type="component" value="Unassembled WGS sequence"/>
</dbReference>
<dbReference type="RefSeq" id="WP_069836748.1">
    <property type="nucleotide sequence ID" value="NZ_MDGQ01000005.1"/>
</dbReference>
<keyword evidence="3" id="KW-0813">Transport</keyword>
<name>A0A1E5T1J5_9BACT</name>
<comment type="caution">
    <text evidence="9">The sequence shown here is derived from an EMBL/GenBank/DDBJ whole genome shotgun (WGS) entry which is preliminary data.</text>
</comment>
<dbReference type="PROSITE" id="PS50850">
    <property type="entry name" value="MFS"/>
    <property type="match status" value="1"/>
</dbReference>
<dbReference type="EMBL" id="MDGQ01000005">
    <property type="protein sequence ID" value="OEK05244.1"/>
    <property type="molecule type" value="Genomic_DNA"/>
</dbReference>
<dbReference type="InterPro" id="IPR020846">
    <property type="entry name" value="MFS_dom"/>
</dbReference>
<evidence type="ECO:0000256" key="1">
    <source>
        <dbReference type="ARBA" id="ARBA00004127"/>
    </source>
</evidence>
<dbReference type="AlphaFoldDB" id="A0A1E5T1J5"/>
<dbReference type="Gene3D" id="1.20.1250.20">
    <property type="entry name" value="MFS general substrate transporter like domains"/>
    <property type="match status" value="2"/>
</dbReference>
<comment type="similarity">
    <text evidence="2">Belongs to the major facilitator superfamily.</text>
</comment>
<dbReference type="PANTHER" id="PTHR23514:SF3">
    <property type="entry name" value="BYPASS OF STOP CODON PROTEIN 6"/>
    <property type="match status" value="1"/>
</dbReference>
<feature type="transmembrane region" description="Helical" evidence="7">
    <location>
        <begin position="206"/>
        <end position="225"/>
    </location>
</feature>
<dbReference type="GO" id="GO:0016020">
    <property type="term" value="C:membrane"/>
    <property type="evidence" value="ECO:0007669"/>
    <property type="project" value="TreeGrafter"/>
</dbReference>
<keyword evidence="5 7" id="KW-1133">Transmembrane helix</keyword>
<dbReference type="GO" id="GO:0022857">
    <property type="term" value="F:transmembrane transporter activity"/>
    <property type="evidence" value="ECO:0007669"/>
    <property type="project" value="InterPro"/>
</dbReference>
<keyword evidence="10" id="KW-1185">Reference proteome</keyword>
<gene>
    <name evidence="9" type="ORF">BFP71_17735</name>
</gene>
<proteinExistence type="inferred from homology"/>
<feature type="transmembrane region" description="Helical" evidence="7">
    <location>
        <begin position="51"/>
        <end position="67"/>
    </location>
</feature>
<reference evidence="9 10" key="1">
    <citation type="submission" date="2016-08" db="EMBL/GenBank/DDBJ databases">
        <title>Draft genome of Fabibacter sp. strain SK-8.</title>
        <authorList>
            <person name="Wong S.-K."/>
            <person name="Hamasaki K."/>
            <person name="Yoshizawa S."/>
        </authorList>
    </citation>
    <scope>NUCLEOTIDE SEQUENCE [LARGE SCALE GENOMIC DNA]</scope>
    <source>
        <strain evidence="9 10">SK-8</strain>
    </source>
</reference>
<evidence type="ECO:0000256" key="2">
    <source>
        <dbReference type="ARBA" id="ARBA00008335"/>
    </source>
</evidence>
<keyword evidence="4 7" id="KW-0812">Transmembrane</keyword>
<organism evidence="9 10">
    <name type="scientific">Roseivirga misakiensis</name>
    <dbReference type="NCBI Taxonomy" id="1563681"/>
    <lineage>
        <taxon>Bacteria</taxon>
        <taxon>Pseudomonadati</taxon>
        <taxon>Bacteroidota</taxon>
        <taxon>Cytophagia</taxon>
        <taxon>Cytophagales</taxon>
        <taxon>Roseivirgaceae</taxon>
        <taxon>Roseivirga</taxon>
    </lineage>
</organism>
<dbReference type="SUPFAM" id="SSF103473">
    <property type="entry name" value="MFS general substrate transporter"/>
    <property type="match status" value="1"/>
</dbReference>
<feature type="transmembrane region" description="Helical" evidence="7">
    <location>
        <begin position="247"/>
        <end position="266"/>
    </location>
</feature>
<dbReference type="PANTHER" id="PTHR23514">
    <property type="entry name" value="BYPASS OF STOP CODON PROTEIN 6"/>
    <property type="match status" value="1"/>
</dbReference>
<dbReference type="InterPro" id="IPR036259">
    <property type="entry name" value="MFS_trans_sf"/>
</dbReference>
<evidence type="ECO:0000256" key="7">
    <source>
        <dbReference type="SAM" id="Phobius"/>
    </source>
</evidence>
<dbReference type="STRING" id="1563681.BFP71_17735"/>
<feature type="transmembrane region" description="Helical" evidence="7">
    <location>
        <begin position="74"/>
        <end position="94"/>
    </location>
</feature>
<feature type="transmembrane region" description="Helical" evidence="7">
    <location>
        <begin position="12"/>
        <end position="31"/>
    </location>
</feature>
<protein>
    <submittedName>
        <fullName evidence="9">MFS transporter</fullName>
    </submittedName>
</protein>
<dbReference type="InterPro" id="IPR011701">
    <property type="entry name" value="MFS"/>
</dbReference>
<evidence type="ECO:0000256" key="4">
    <source>
        <dbReference type="ARBA" id="ARBA00022692"/>
    </source>
</evidence>
<feature type="transmembrane region" description="Helical" evidence="7">
    <location>
        <begin position="314"/>
        <end position="336"/>
    </location>
</feature>
<comment type="subcellular location">
    <subcellularLocation>
        <location evidence="1">Endomembrane system</location>
        <topology evidence="1">Multi-pass membrane protein</topology>
    </subcellularLocation>
</comment>
<evidence type="ECO:0000313" key="9">
    <source>
        <dbReference type="EMBL" id="OEK05244.1"/>
    </source>
</evidence>
<evidence type="ECO:0000256" key="6">
    <source>
        <dbReference type="ARBA" id="ARBA00023136"/>
    </source>
</evidence>
<dbReference type="GO" id="GO:0012505">
    <property type="term" value="C:endomembrane system"/>
    <property type="evidence" value="ECO:0007669"/>
    <property type="project" value="UniProtKB-SubCell"/>
</dbReference>
<feature type="transmembrane region" description="Helical" evidence="7">
    <location>
        <begin position="134"/>
        <end position="153"/>
    </location>
</feature>
<accession>A0A1E5T1J5</accession>
<evidence type="ECO:0000256" key="3">
    <source>
        <dbReference type="ARBA" id="ARBA00022448"/>
    </source>
</evidence>
<evidence type="ECO:0000313" key="10">
    <source>
        <dbReference type="Proteomes" id="UP000095552"/>
    </source>
</evidence>
<feature type="transmembrane region" description="Helical" evidence="7">
    <location>
        <begin position="379"/>
        <end position="397"/>
    </location>
</feature>
<evidence type="ECO:0000256" key="5">
    <source>
        <dbReference type="ARBA" id="ARBA00022989"/>
    </source>
</evidence>
<evidence type="ECO:0000259" key="8">
    <source>
        <dbReference type="PROSITE" id="PS50850"/>
    </source>
</evidence>
<feature type="transmembrane region" description="Helical" evidence="7">
    <location>
        <begin position="273"/>
        <end position="294"/>
    </location>
</feature>
<feature type="transmembrane region" description="Helical" evidence="7">
    <location>
        <begin position="165"/>
        <end position="185"/>
    </location>
</feature>
<dbReference type="Pfam" id="PF07690">
    <property type="entry name" value="MFS_1"/>
    <property type="match status" value="1"/>
</dbReference>
<feature type="domain" description="Major facilitator superfamily (MFS) profile" evidence="8">
    <location>
        <begin position="6"/>
        <end position="402"/>
    </location>
</feature>
<sequence>MKNNAIKLSLYINYFVFAILLNSVGIVILKAQNEWGVDEVEASILEAFKDLPIAIVSFLIASFLPRIGYKKGMLVALALVFFACIDMYLDNSFFMSKILFATVGVSFAIIKVSVYSVIGLVTQTPKEHGSLMSNIEGVFMFGIALAYFLFPAFNTEGNPDAWLNVYWLLAGLTLLSFLFLLMAKFDEGDEIPGANLGEDFTQMFRLIAKVLVIVFVVSAFLFVMIEQGIMTWLPTFNERVLELPENVAIMMSSILAISLGIGRILAGQLAKRFSWIWVLTFCIFGAMAIVLFVLPKAVNAEIGLVETLADVPAIGYAFPLVGLFIAPIYPLLNSVVLSALPKKLHSPMSGLIIIFSALGGTLGSRLIGILFKELGADQAFTYTLIPMALLLVALFFLKRLTAKEMVEKA</sequence>
<feature type="transmembrane region" description="Helical" evidence="7">
    <location>
        <begin position="100"/>
        <end position="122"/>
    </location>
</feature>